<comment type="subcellular location">
    <subcellularLocation>
        <location evidence="1">Membrane</location>
        <topology evidence="1">Multi-pass membrane protein</topology>
    </subcellularLocation>
</comment>
<feature type="transmembrane region" description="Helical" evidence="6">
    <location>
        <begin position="71"/>
        <end position="95"/>
    </location>
</feature>
<feature type="transmembrane region" description="Helical" evidence="6">
    <location>
        <begin position="179"/>
        <end position="199"/>
    </location>
</feature>
<evidence type="ECO:0000256" key="1">
    <source>
        <dbReference type="ARBA" id="ARBA00004141"/>
    </source>
</evidence>
<dbReference type="PANTHER" id="PTHR31465:SF9">
    <property type="entry name" value="SPHINGOID LONG-CHAIN BASE TRANSPORTER RSB1"/>
    <property type="match status" value="1"/>
</dbReference>
<evidence type="ECO:0000256" key="2">
    <source>
        <dbReference type="ARBA" id="ARBA00022692"/>
    </source>
</evidence>
<proteinExistence type="predicted"/>
<dbReference type="InterPro" id="IPR007568">
    <property type="entry name" value="RTA1"/>
</dbReference>
<evidence type="ECO:0000256" key="4">
    <source>
        <dbReference type="ARBA" id="ARBA00023136"/>
    </source>
</evidence>
<comment type="caution">
    <text evidence="7">The sequence shown here is derived from an EMBL/GenBank/DDBJ whole genome shotgun (WGS) entry which is preliminary data.</text>
</comment>
<dbReference type="Proteomes" id="UP001055219">
    <property type="component" value="Unassembled WGS sequence"/>
</dbReference>
<dbReference type="EMBL" id="JAGIXG020000006">
    <property type="protein sequence ID" value="KAI6783944.1"/>
    <property type="molecule type" value="Genomic_DNA"/>
</dbReference>
<organism evidence="7 8">
    <name type="scientific">Emericellopsis cladophorae</name>
    <dbReference type="NCBI Taxonomy" id="2686198"/>
    <lineage>
        <taxon>Eukaryota</taxon>
        <taxon>Fungi</taxon>
        <taxon>Dikarya</taxon>
        <taxon>Ascomycota</taxon>
        <taxon>Pezizomycotina</taxon>
        <taxon>Sordariomycetes</taxon>
        <taxon>Hypocreomycetidae</taxon>
        <taxon>Hypocreales</taxon>
        <taxon>Bionectriaceae</taxon>
        <taxon>Emericellopsis</taxon>
    </lineage>
</organism>
<feature type="transmembrane region" description="Helical" evidence="6">
    <location>
        <begin position="220"/>
        <end position="241"/>
    </location>
</feature>
<feature type="transmembrane region" description="Helical" evidence="6">
    <location>
        <begin position="144"/>
        <end position="167"/>
    </location>
</feature>
<dbReference type="AlphaFoldDB" id="A0A9P9Y6Q6"/>
<feature type="transmembrane region" description="Helical" evidence="6">
    <location>
        <begin position="256"/>
        <end position="275"/>
    </location>
</feature>
<feature type="region of interest" description="Disordered" evidence="5">
    <location>
        <begin position="293"/>
        <end position="314"/>
    </location>
</feature>
<keyword evidence="8" id="KW-1185">Reference proteome</keyword>
<evidence type="ECO:0000256" key="5">
    <source>
        <dbReference type="SAM" id="MobiDB-lite"/>
    </source>
</evidence>
<evidence type="ECO:0000256" key="6">
    <source>
        <dbReference type="SAM" id="Phobius"/>
    </source>
</evidence>
<keyword evidence="2 6" id="KW-0812">Transmembrane</keyword>
<reference evidence="7" key="2">
    <citation type="submission" date="2022-07" db="EMBL/GenBank/DDBJ databases">
        <authorList>
            <person name="Goncalves M.F.M."/>
            <person name="Hilario S."/>
            <person name="Van De Peer Y."/>
            <person name="Esteves A.C."/>
            <person name="Alves A."/>
        </authorList>
    </citation>
    <scope>NUCLEOTIDE SEQUENCE</scope>
    <source>
        <strain evidence="7">MUM 19.33</strain>
    </source>
</reference>
<evidence type="ECO:0000313" key="8">
    <source>
        <dbReference type="Proteomes" id="UP001055219"/>
    </source>
</evidence>
<dbReference type="GO" id="GO:0005886">
    <property type="term" value="C:plasma membrane"/>
    <property type="evidence" value="ECO:0007669"/>
    <property type="project" value="TreeGrafter"/>
</dbReference>
<dbReference type="RefSeq" id="XP_051364800.1">
    <property type="nucleotide sequence ID" value="XM_051503858.1"/>
</dbReference>
<accession>A0A9P9Y6Q6</accession>
<evidence type="ECO:0000313" key="7">
    <source>
        <dbReference type="EMBL" id="KAI6783944.1"/>
    </source>
</evidence>
<keyword evidence="4 6" id="KW-0472">Membrane</keyword>
<name>A0A9P9Y6Q6_9HYPO</name>
<dbReference type="OrthoDB" id="4521223at2759"/>
<evidence type="ECO:0000256" key="3">
    <source>
        <dbReference type="ARBA" id="ARBA00022989"/>
    </source>
</evidence>
<dbReference type="Pfam" id="PF04479">
    <property type="entry name" value="RTA1"/>
    <property type="match status" value="1"/>
</dbReference>
<feature type="transmembrane region" description="Helical" evidence="6">
    <location>
        <begin position="101"/>
        <end position="124"/>
    </location>
</feature>
<reference evidence="7" key="1">
    <citation type="journal article" date="2021" name="J Fungi (Basel)">
        <title>Genomic and Metabolomic Analyses of the Marine Fungus Emericellopsis cladophorae: Insights into Saltwater Adaptability Mechanisms and Its Biosynthetic Potential.</title>
        <authorList>
            <person name="Goncalves M.F.M."/>
            <person name="Hilario S."/>
            <person name="Van de Peer Y."/>
            <person name="Esteves A.C."/>
            <person name="Alves A."/>
        </authorList>
    </citation>
    <scope>NUCLEOTIDE SEQUENCE</scope>
    <source>
        <strain evidence="7">MUM 19.33</strain>
    </source>
</reference>
<protein>
    <submittedName>
        <fullName evidence="7">Uncharacterized protein</fullName>
    </submittedName>
</protein>
<dbReference type="GeneID" id="75828337"/>
<feature type="compositionally biased region" description="Basic and acidic residues" evidence="5">
    <location>
        <begin position="304"/>
        <end position="314"/>
    </location>
</feature>
<feature type="transmembrane region" description="Helical" evidence="6">
    <location>
        <begin position="44"/>
        <end position="64"/>
    </location>
</feature>
<keyword evidence="3 6" id="KW-1133">Transmembrane helix</keyword>
<dbReference type="GO" id="GO:0000324">
    <property type="term" value="C:fungal-type vacuole"/>
    <property type="evidence" value="ECO:0007669"/>
    <property type="project" value="TreeGrafter"/>
</dbReference>
<gene>
    <name evidence="7" type="ORF">J7T54_001820</name>
</gene>
<sequence>MTSQDYSDWVGPPPPGLVTFGGNTPCTYDTCPIQWSIYRYRPDLGANIFFAAAFAVVGLVHIYLGVRWKSWGFMAGMLLGCASSIIGYVGRILLWDNPFSFNAFMIQIVCLTIAPVFFTASIYVTLSKTIIFFAPELSRFKPQLFYWIFIPADVVCLILQAAGGALSVEIEGGEVGVDISMAGLILQVIVIIAFVVAFADYMVRYWRTGRMSAFGWRLKAFFAGLVAAIVLILTRCVYRVAELKDGYSGDMIRHEIPFIILEGVVIVLASVALMWGHPGLAIKDHGGRPVSKYMDNNNNNNSVESRKDIPMQNV</sequence>
<dbReference type="PANTHER" id="PTHR31465">
    <property type="entry name" value="PROTEIN RTA1-RELATED"/>
    <property type="match status" value="1"/>
</dbReference>